<protein>
    <submittedName>
        <fullName evidence="3">AraC family transcriptional regulator</fullName>
    </submittedName>
</protein>
<dbReference type="Pfam" id="PF02311">
    <property type="entry name" value="AraC_binding"/>
    <property type="match status" value="1"/>
</dbReference>
<name>A0ABW4FZ28_9ACTN</name>
<evidence type="ECO:0000313" key="3">
    <source>
        <dbReference type="EMBL" id="MFD1535787.1"/>
    </source>
</evidence>
<organism evidence="3 4">
    <name type="scientific">Nonomuraea guangzhouensis</name>
    <dbReference type="NCBI Taxonomy" id="1291555"/>
    <lineage>
        <taxon>Bacteria</taxon>
        <taxon>Bacillati</taxon>
        <taxon>Actinomycetota</taxon>
        <taxon>Actinomycetes</taxon>
        <taxon>Streptosporangiales</taxon>
        <taxon>Streptosporangiaceae</taxon>
        <taxon>Nonomuraea</taxon>
    </lineage>
</organism>
<evidence type="ECO:0000259" key="2">
    <source>
        <dbReference type="PROSITE" id="PS01124"/>
    </source>
</evidence>
<dbReference type="InterPro" id="IPR018060">
    <property type="entry name" value="HTH_AraC"/>
</dbReference>
<proteinExistence type="predicted"/>
<dbReference type="Pfam" id="PF12833">
    <property type="entry name" value="HTH_18"/>
    <property type="match status" value="1"/>
</dbReference>
<dbReference type="Proteomes" id="UP001597097">
    <property type="component" value="Unassembled WGS sequence"/>
</dbReference>
<dbReference type="PANTHER" id="PTHR43280:SF32">
    <property type="entry name" value="TRANSCRIPTIONAL REGULATORY PROTEIN"/>
    <property type="match status" value="1"/>
</dbReference>
<dbReference type="SMART" id="SM00342">
    <property type="entry name" value="HTH_ARAC"/>
    <property type="match status" value="1"/>
</dbReference>
<dbReference type="PROSITE" id="PS01124">
    <property type="entry name" value="HTH_ARAC_FAMILY_2"/>
    <property type="match status" value="1"/>
</dbReference>
<dbReference type="PANTHER" id="PTHR43280">
    <property type="entry name" value="ARAC-FAMILY TRANSCRIPTIONAL REGULATOR"/>
    <property type="match status" value="1"/>
</dbReference>
<reference evidence="4" key="1">
    <citation type="journal article" date="2019" name="Int. J. Syst. Evol. Microbiol.">
        <title>The Global Catalogue of Microorganisms (GCM) 10K type strain sequencing project: providing services to taxonomists for standard genome sequencing and annotation.</title>
        <authorList>
            <consortium name="The Broad Institute Genomics Platform"/>
            <consortium name="The Broad Institute Genome Sequencing Center for Infectious Disease"/>
            <person name="Wu L."/>
            <person name="Ma J."/>
        </authorList>
    </citation>
    <scope>NUCLEOTIDE SEQUENCE [LARGE SCALE GENOMIC DNA]</scope>
    <source>
        <strain evidence="4">CGMCC 1.15399</strain>
    </source>
</reference>
<evidence type="ECO:0000313" key="4">
    <source>
        <dbReference type="Proteomes" id="UP001597097"/>
    </source>
</evidence>
<feature type="domain" description="HTH araC/xylS-type" evidence="2">
    <location>
        <begin position="156"/>
        <end position="258"/>
    </location>
</feature>
<gene>
    <name evidence="3" type="ORF">ACFSJ0_02005</name>
</gene>
<accession>A0ABW4FZ28</accession>
<keyword evidence="4" id="KW-1185">Reference proteome</keyword>
<evidence type="ECO:0000256" key="1">
    <source>
        <dbReference type="ARBA" id="ARBA00023125"/>
    </source>
</evidence>
<sequence>MADITGRIPAHALAAPHRADFHILILITTGEGRHEIDFASHPCWPGILLWVRPGQAHRFHQPGSLDGKVVLFTADFPPDLGSAEPRLTNWLAASRWAPARPDLTAISTTIDQIAAERAAFAHAMPVALLRHLLAVLLLRIDRLPTEDDRRVDSATAELFGRFQAELERSYAITRSAEHYAARLGYTVKHLTRACIAAAGHPAKHLIDARVILEAKRLLAYTEVPVADIGRRLGFIDPTNFGKFFARHTHTTPGAFRRTQKASG</sequence>
<comment type="caution">
    <text evidence="3">The sequence shown here is derived from an EMBL/GenBank/DDBJ whole genome shotgun (WGS) entry which is preliminary data.</text>
</comment>
<dbReference type="EMBL" id="JBHUCM010000004">
    <property type="protein sequence ID" value="MFD1535787.1"/>
    <property type="molecule type" value="Genomic_DNA"/>
</dbReference>
<dbReference type="InterPro" id="IPR003313">
    <property type="entry name" value="AraC-bd"/>
</dbReference>
<keyword evidence="1" id="KW-0238">DNA-binding</keyword>
<dbReference type="RefSeq" id="WP_219532689.1">
    <property type="nucleotide sequence ID" value="NZ_JAHKRM010000015.1"/>
</dbReference>